<feature type="domain" description="SET" evidence="2">
    <location>
        <begin position="41"/>
        <end position="192"/>
    </location>
</feature>
<dbReference type="InterPro" id="IPR046341">
    <property type="entry name" value="SET_dom_sf"/>
</dbReference>
<gene>
    <name evidence="3" type="ORF">EJ08DRAFT_598930</name>
</gene>
<feature type="signal peptide" evidence="1">
    <location>
        <begin position="1"/>
        <end position="17"/>
    </location>
</feature>
<dbReference type="CDD" id="cd20071">
    <property type="entry name" value="SET_SMYD"/>
    <property type="match status" value="1"/>
</dbReference>
<dbReference type="PANTHER" id="PTHR47332">
    <property type="entry name" value="SET DOMAIN-CONTAINING PROTEIN 5"/>
    <property type="match status" value="1"/>
</dbReference>
<feature type="chain" id="PRO_5040141824" evidence="1">
    <location>
        <begin position="18"/>
        <end position="346"/>
    </location>
</feature>
<evidence type="ECO:0000313" key="4">
    <source>
        <dbReference type="Proteomes" id="UP000800235"/>
    </source>
</evidence>
<evidence type="ECO:0000259" key="2">
    <source>
        <dbReference type="PROSITE" id="PS50280"/>
    </source>
</evidence>
<dbReference type="Pfam" id="PF00856">
    <property type="entry name" value="SET"/>
    <property type="match status" value="1"/>
</dbReference>
<proteinExistence type="predicted"/>
<evidence type="ECO:0000256" key="1">
    <source>
        <dbReference type="SAM" id="SignalP"/>
    </source>
</evidence>
<dbReference type="SUPFAM" id="SSF82199">
    <property type="entry name" value="SET domain"/>
    <property type="match status" value="1"/>
</dbReference>
<keyword evidence="1" id="KW-0732">Signal</keyword>
<dbReference type="SMART" id="SM00317">
    <property type="entry name" value="SET"/>
    <property type="match status" value="1"/>
</dbReference>
<dbReference type="AlphaFoldDB" id="A0A9P4TT57"/>
<dbReference type="InterPro" id="IPR053185">
    <property type="entry name" value="SET_domain_protein"/>
</dbReference>
<dbReference type="PROSITE" id="PS50280">
    <property type="entry name" value="SET"/>
    <property type="match status" value="1"/>
</dbReference>
<accession>A0A9P4TT57</accession>
<dbReference type="Proteomes" id="UP000800235">
    <property type="component" value="Unassembled WGS sequence"/>
</dbReference>
<reference evidence="3" key="1">
    <citation type="journal article" date="2020" name="Stud. Mycol.">
        <title>101 Dothideomycetes genomes: a test case for predicting lifestyles and emergence of pathogens.</title>
        <authorList>
            <person name="Haridas S."/>
            <person name="Albert R."/>
            <person name="Binder M."/>
            <person name="Bloem J."/>
            <person name="Labutti K."/>
            <person name="Salamov A."/>
            <person name="Andreopoulos B."/>
            <person name="Baker S."/>
            <person name="Barry K."/>
            <person name="Bills G."/>
            <person name="Bluhm B."/>
            <person name="Cannon C."/>
            <person name="Castanera R."/>
            <person name="Culley D."/>
            <person name="Daum C."/>
            <person name="Ezra D."/>
            <person name="Gonzalez J."/>
            <person name="Henrissat B."/>
            <person name="Kuo A."/>
            <person name="Liang C."/>
            <person name="Lipzen A."/>
            <person name="Lutzoni F."/>
            <person name="Magnuson J."/>
            <person name="Mondo S."/>
            <person name="Nolan M."/>
            <person name="Ohm R."/>
            <person name="Pangilinan J."/>
            <person name="Park H.-J."/>
            <person name="Ramirez L."/>
            <person name="Alfaro M."/>
            <person name="Sun H."/>
            <person name="Tritt A."/>
            <person name="Yoshinaga Y."/>
            <person name="Zwiers L.-H."/>
            <person name="Turgeon B."/>
            <person name="Goodwin S."/>
            <person name="Spatafora J."/>
            <person name="Crous P."/>
            <person name="Grigoriev I."/>
        </authorList>
    </citation>
    <scope>NUCLEOTIDE SEQUENCE</scope>
    <source>
        <strain evidence="3">CBS 130266</strain>
    </source>
</reference>
<sequence>MIIQIGLLPYLIPFAYAQGSTSIAPGFASWPTTDQACSGPPEVYTVRPSPGKGLGVFALHDLDVGSIIMRETPIFTIQRPSFIKGTGYPMEAVSQLVRSEFALLASKQQEEVMNLTYHATDTEKENSDVLGLIFRSNAYKTGEDIGLFPKISRINHSCRPNTSYYWNAKQNKRIVYANRKIRKGEELFDSYISLLLTHKERKERLEPYGFTCSCPACASKPKAMRESDVRRMDIRKAFADFASQLTLTVPDSQSARRKARINAKASLQLNGLVQQEALADFYAHAYKIVAISHARAEDWGAATTWSNRGYELRVMEDPESANAMEMFQLTSAFIERWKDEMRQQSL</sequence>
<protein>
    <submittedName>
        <fullName evidence="3">SET domain-containing protein</fullName>
    </submittedName>
</protein>
<comment type="caution">
    <text evidence="3">The sequence shown here is derived from an EMBL/GenBank/DDBJ whole genome shotgun (WGS) entry which is preliminary data.</text>
</comment>
<dbReference type="PANTHER" id="PTHR47332:SF2">
    <property type="entry name" value="SET-6"/>
    <property type="match status" value="1"/>
</dbReference>
<dbReference type="InterPro" id="IPR001214">
    <property type="entry name" value="SET_dom"/>
</dbReference>
<dbReference type="Gene3D" id="2.170.270.10">
    <property type="entry name" value="SET domain"/>
    <property type="match status" value="1"/>
</dbReference>
<keyword evidence="4" id="KW-1185">Reference proteome</keyword>
<dbReference type="EMBL" id="MU007119">
    <property type="protein sequence ID" value="KAF2419587.1"/>
    <property type="molecule type" value="Genomic_DNA"/>
</dbReference>
<dbReference type="OrthoDB" id="265717at2759"/>
<organism evidence="3 4">
    <name type="scientific">Tothia fuscella</name>
    <dbReference type="NCBI Taxonomy" id="1048955"/>
    <lineage>
        <taxon>Eukaryota</taxon>
        <taxon>Fungi</taxon>
        <taxon>Dikarya</taxon>
        <taxon>Ascomycota</taxon>
        <taxon>Pezizomycotina</taxon>
        <taxon>Dothideomycetes</taxon>
        <taxon>Pleosporomycetidae</taxon>
        <taxon>Venturiales</taxon>
        <taxon>Cylindrosympodiaceae</taxon>
        <taxon>Tothia</taxon>
    </lineage>
</organism>
<evidence type="ECO:0000313" key="3">
    <source>
        <dbReference type="EMBL" id="KAF2419587.1"/>
    </source>
</evidence>
<name>A0A9P4TT57_9PEZI</name>